<dbReference type="SMART" id="SM00530">
    <property type="entry name" value="HTH_XRE"/>
    <property type="match status" value="1"/>
</dbReference>
<dbReference type="EMBL" id="JANCLT010000012">
    <property type="protein sequence ID" value="MCP8970536.1"/>
    <property type="molecule type" value="Genomic_DNA"/>
</dbReference>
<proteinExistence type="predicted"/>
<evidence type="ECO:0000256" key="1">
    <source>
        <dbReference type="ARBA" id="ARBA00023125"/>
    </source>
</evidence>
<evidence type="ECO:0000259" key="2">
    <source>
        <dbReference type="PROSITE" id="PS50943"/>
    </source>
</evidence>
<dbReference type="CDD" id="cd00093">
    <property type="entry name" value="HTH_XRE"/>
    <property type="match status" value="1"/>
</dbReference>
<keyword evidence="4" id="KW-1185">Reference proteome</keyword>
<feature type="domain" description="HTH cro/C1-type" evidence="2">
    <location>
        <begin position="21"/>
        <end position="65"/>
    </location>
</feature>
<dbReference type="PROSITE" id="PS50943">
    <property type="entry name" value="HTH_CROC1"/>
    <property type="match status" value="1"/>
</dbReference>
<dbReference type="Pfam" id="PF01381">
    <property type="entry name" value="HTH_3"/>
    <property type="match status" value="1"/>
</dbReference>
<dbReference type="InterPro" id="IPR010982">
    <property type="entry name" value="Lambda_DNA-bd_dom_sf"/>
</dbReference>
<evidence type="ECO:0000313" key="4">
    <source>
        <dbReference type="Proteomes" id="UP001156102"/>
    </source>
</evidence>
<dbReference type="AlphaFoldDB" id="A0AA41X7V4"/>
<reference evidence="3" key="1">
    <citation type="submission" date="2022-07" db="EMBL/GenBank/DDBJ databases">
        <authorList>
            <person name="Li W.-J."/>
            <person name="Deng Q.-Q."/>
        </authorList>
    </citation>
    <scope>NUCLEOTIDE SEQUENCE</scope>
    <source>
        <strain evidence="3">SYSU M60031</strain>
    </source>
</reference>
<evidence type="ECO:0000313" key="3">
    <source>
        <dbReference type="EMBL" id="MCP8970536.1"/>
    </source>
</evidence>
<comment type="caution">
    <text evidence="3">The sequence shown here is derived from an EMBL/GenBank/DDBJ whole genome shotgun (WGS) entry which is preliminary data.</text>
</comment>
<dbReference type="Proteomes" id="UP001156102">
    <property type="component" value="Unassembled WGS sequence"/>
</dbReference>
<dbReference type="RefSeq" id="WP_254760452.1">
    <property type="nucleotide sequence ID" value="NZ_JANCLT010000012.1"/>
</dbReference>
<dbReference type="Gene3D" id="1.10.260.40">
    <property type="entry name" value="lambda repressor-like DNA-binding domains"/>
    <property type="match status" value="1"/>
</dbReference>
<name>A0AA41X7V4_9BACI</name>
<dbReference type="InterPro" id="IPR001387">
    <property type="entry name" value="Cro/C1-type_HTH"/>
</dbReference>
<dbReference type="SUPFAM" id="SSF47413">
    <property type="entry name" value="lambda repressor-like DNA-binding domains"/>
    <property type="match status" value="1"/>
</dbReference>
<dbReference type="PANTHER" id="PTHR46558:SF11">
    <property type="entry name" value="HTH-TYPE TRANSCRIPTIONAL REGULATOR XRE"/>
    <property type="match status" value="1"/>
</dbReference>
<organism evidence="3 4">
    <name type="scientific">Ectobacillus ponti</name>
    <dbReference type="NCBI Taxonomy" id="2961894"/>
    <lineage>
        <taxon>Bacteria</taxon>
        <taxon>Bacillati</taxon>
        <taxon>Bacillota</taxon>
        <taxon>Bacilli</taxon>
        <taxon>Bacillales</taxon>
        <taxon>Bacillaceae</taxon>
        <taxon>Ectobacillus</taxon>
    </lineage>
</organism>
<protein>
    <submittedName>
        <fullName evidence="3">Helix-turn-helix domain-containing protein</fullName>
    </submittedName>
</protein>
<dbReference type="GO" id="GO:0003677">
    <property type="term" value="F:DNA binding"/>
    <property type="evidence" value="ECO:0007669"/>
    <property type="project" value="UniProtKB-KW"/>
</dbReference>
<sequence>MTEKRLSVLGNRLKECRGKRTQEEVAAHLEISRARYSHYENGRSEPDNEMLQRMASYYDTSSDYLLGITNDKSPVKVETYDSLTEITKYVQQLGITQMGFLDIEKWKNLGPEEVEDIKRHFDYVLHKAMEKKKGQGK</sequence>
<keyword evidence="1" id="KW-0238">DNA-binding</keyword>
<gene>
    <name evidence="3" type="ORF">NK662_18625</name>
</gene>
<accession>A0AA41X7V4</accession>
<dbReference type="PANTHER" id="PTHR46558">
    <property type="entry name" value="TRACRIPTIONAL REGULATORY PROTEIN-RELATED-RELATED"/>
    <property type="match status" value="1"/>
</dbReference>